<dbReference type="Proteomes" id="UP000593565">
    <property type="component" value="Unassembled WGS sequence"/>
</dbReference>
<feature type="region of interest" description="Disordered" evidence="1">
    <location>
        <begin position="259"/>
        <end position="288"/>
    </location>
</feature>
<evidence type="ECO:0000313" key="3">
    <source>
        <dbReference type="Proteomes" id="UP000593565"/>
    </source>
</evidence>
<evidence type="ECO:0000256" key="1">
    <source>
        <dbReference type="SAM" id="MobiDB-lite"/>
    </source>
</evidence>
<comment type="caution">
    <text evidence="2">The sequence shown here is derived from an EMBL/GenBank/DDBJ whole genome shotgun (WGS) entry which is preliminary data.</text>
</comment>
<reference evidence="2 3" key="1">
    <citation type="submission" date="2020-02" db="EMBL/GenBank/DDBJ databases">
        <title>A chromosome-scale genome assembly of the black bullhead catfish (Ameiurus melas).</title>
        <authorList>
            <person name="Wen M."/>
            <person name="Zham M."/>
            <person name="Cabau C."/>
            <person name="Klopp C."/>
            <person name="Donnadieu C."/>
            <person name="Roques C."/>
            <person name="Bouchez O."/>
            <person name="Lampietro C."/>
            <person name="Jouanno E."/>
            <person name="Herpin A."/>
            <person name="Louis A."/>
            <person name="Berthelot C."/>
            <person name="Parey E."/>
            <person name="Roest-Crollius H."/>
            <person name="Braasch I."/>
            <person name="Postlethwait J."/>
            <person name="Robinson-Rechavi M."/>
            <person name="Echchiki A."/>
            <person name="Begum T."/>
            <person name="Montfort J."/>
            <person name="Schartl M."/>
            <person name="Bobe J."/>
            <person name="Guiguen Y."/>
        </authorList>
    </citation>
    <scope>NUCLEOTIDE SEQUENCE [LARGE SCALE GENOMIC DNA]</scope>
    <source>
        <strain evidence="2">M_S1</strain>
        <tissue evidence="2">Blood</tissue>
    </source>
</reference>
<protein>
    <submittedName>
        <fullName evidence="2">Uncharacterized protein</fullName>
    </submittedName>
</protein>
<dbReference type="EMBL" id="JAAGNN010000019">
    <property type="protein sequence ID" value="KAF4076475.1"/>
    <property type="molecule type" value="Genomic_DNA"/>
</dbReference>
<dbReference type="AlphaFoldDB" id="A0A7J6A0R5"/>
<name>A0A7J6A0R5_AMEME</name>
<organism evidence="2 3">
    <name type="scientific">Ameiurus melas</name>
    <name type="common">Black bullhead</name>
    <name type="synonym">Silurus melas</name>
    <dbReference type="NCBI Taxonomy" id="219545"/>
    <lineage>
        <taxon>Eukaryota</taxon>
        <taxon>Metazoa</taxon>
        <taxon>Chordata</taxon>
        <taxon>Craniata</taxon>
        <taxon>Vertebrata</taxon>
        <taxon>Euteleostomi</taxon>
        <taxon>Actinopterygii</taxon>
        <taxon>Neopterygii</taxon>
        <taxon>Teleostei</taxon>
        <taxon>Ostariophysi</taxon>
        <taxon>Siluriformes</taxon>
        <taxon>Ictaluridae</taxon>
        <taxon>Ameiurus</taxon>
    </lineage>
</organism>
<accession>A0A7J6A0R5</accession>
<sequence>MLSEDTATRSSVSFHSRLASVMAVVAQSAVAEISKLYDDGLLVLRLEVCRKDSEIEALKIQLQTVENELRLLKDCQRPETTTLLPAPCSHRQDLVECTERTNQHLSWKHQPATDVCDGKENDHAGEMNYGSSEQINSQDILTKETALTPTEPQPSTEDLDQPAFCEAESEAEFLEETEQGIQTLHESNECVVIEDRKTQPWSSTENGVEHAEDPDCSIVTEQDGHPQISSVWSVGSSTSSPVGDMTIANRVNVEEMRQHMMPQQPRCAGGSTDLNPSRQPGYLRGEGQ</sequence>
<proteinExistence type="predicted"/>
<keyword evidence="3" id="KW-1185">Reference proteome</keyword>
<evidence type="ECO:0000313" key="2">
    <source>
        <dbReference type="EMBL" id="KAF4076475.1"/>
    </source>
</evidence>
<gene>
    <name evidence="2" type="ORF">AMELA_G00215550</name>
</gene>